<dbReference type="Proteomes" id="UP000204391">
    <property type="component" value="Chromosome"/>
</dbReference>
<name>A0A221MHF5_9BACI</name>
<dbReference type="OrthoDB" id="2355666at2"/>
<organism evidence="2 3">
    <name type="scientific">Virgibacillus necropolis</name>
    <dbReference type="NCBI Taxonomy" id="163877"/>
    <lineage>
        <taxon>Bacteria</taxon>
        <taxon>Bacillati</taxon>
        <taxon>Bacillota</taxon>
        <taxon>Bacilli</taxon>
        <taxon>Bacillales</taxon>
        <taxon>Bacillaceae</taxon>
        <taxon>Virgibacillus</taxon>
    </lineage>
</organism>
<keyword evidence="1" id="KW-0472">Membrane</keyword>
<feature type="transmembrane region" description="Helical" evidence="1">
    <location>
        <begin position="7"/>
        <end position="24"/>
    </location>
</feature>
<dbReference type="AlphaFoldDB" id="A0A221MHF5"/>
<feature type="transmembrane region" description="Helical" evidence="1">
    <location>
        <begin position="30"/>
        <end position="54"/>
    </location>
</feature>
<dbReference type="EMBL" id="CP022437">
    <property type="protein sequence ID" value="ASN07060.1"/>
    <property type="molecule type" value="Genomic_DNA"/>
</dbReference>
<protein>
    <submittedName>
        <fullName evidence="2">DUF4305 domain-containing protein</fullName>
    </submittedName>
</protein>
<accession>A0A221MHF5</accession>
<keyword evidence="1" id="KW-1133">Transmembrane helix</keyword>
<keyword evidence="3" id="KW-1185">Reference proteome</keyword>
<gene>
    <name evidence="2" type="ORF">CFK40_19580</name>
</gene>
<sequence length="65" mass="7505">MRTSPKVMAIIYFIMGVLFVYMAIQSSGETGWNSITVVFAIIATLDFYVGLRLIRNYRHNKKTKE</sequence>
<reference evidence="2 3" key="1">
    <citation type="journal article" date="2003" name="Int. J. Syst. Evol. Microbiol.">
        <title>Virgibacillus carmonensis sp. nov., Virgibacillus necropolis sp. nov. and Virgibacillus picturae sp. nov., three novel species isolated from deteriorated mural paintings, transfer of the species of the genus salibacillus to Virgibacillus, as Virgibacillus marismortui comb. nov. and Virgibacillus salexigens comb. nov., and emended description of the genus Virgibacillus.</title>
        <authorList>
            <person name="Heyrman J."/>
            <person name="Logan N.A."/>
            <person name="Busse H.J."/>
            <person name="Balcaen A."/>
            <person name="Lebbe L."/>
            <person name="Rodriguez-Diaz M."/>
            <person name="Swings J."/>
            <person name="De Vos P."/>
        </authorList>
    </citation>
    <scope>NUCLEOTIDE SEQUENCE [LARGE SCALE GENOMIC DNA]</scope>
    <source>
        <strain evidence="2 3">LMG 19488</strain>
    </source>
</reference>
<evidence type="ECO:0000313" key="2">
    <source>
        <dbReference type="EMBL" id="ASN07060.1"/>
    </source>
</evidence>
<proteinExistence type="predicted"/>
<dbReference type="InterPro" id="IPR025426">
    <property type="entry name" value="DUF4305"/>
</dbReference>
<evidence type="ECO:0000313" key="3">
    <source>
        <dbReference type="Proteomes" id="UP000204391"/>
    </source>
</evidence>
<evidence type="ECO:0000256" key="1">
    <source>
        <dbReference type="SAM" id="Phobius"/>
    </source>
</evidence>
<keyword evidence="1" id="KW-0812">Transmembrane</keyword>
<dbReference type="Pfam" id="PF14146">
    <property type="entry name" value="DUF4305"/>
    <property type="match status" value="1"/>
</dbReference>
<dbReference type="KEGG" id="vne:CFK40_19580"/>